<dbReference type="Proteomes" id="UP000178951">
    <property type="component" value="Unassembled WGS sequence"/>
</dbReference>
<organism evidence="2 3">
    <name type="scientific">candidate division WOR-1 bacterium RIFOXYB2_FULL_48_7</name>
    <dbReference type="NCBI Taxonomy" id="1802583"/>
    <lineage>
        <taxon>Bacteria</taxon>
        <taxon>Bacillati</taxon>
        <taxon>Saganbacteria</taxon>
    </lineage>
</organism>
<gene>
    <name evidence="2" type="ORF">A2311_01220</name>
</gene>
<name>A0A1F4TNJ1_UNCSA</name>
<dbReference type="EMBL" id="MEUF01000046">
    <property type="protein sequence ID" value="OGC34301.1"/>
    <property type="molecule type" value="Genomic_DNA"/>
</dbReference>
<evidence type="ECO:0000313" key="2">
    <source>
        <dbReference type="EMBL" id="OGC34301.1"/>
    </source>
</evidence>
<evidence type="ECO:0000256" key="1">
    <source>
        <dbReference type="SAM" id="MobiDB-lite"/>
    </source>
</evidence>
<evidence type="ECO:0000313" key="3">
    <source>
        <dbReference type="Proteomes" id="UP000178951"/>
    </source>
</evidence>
<proteinExistence type="predicted"/>
<protein>
    <submittedName>
        <fullName evidence="2">Uncharacterized protein</fullName>
    </submittedName>
</protein>
<sequence length="178" mass="19376">MEEKKETTLPADKQLPIAGKPVPVETPAVKKEPIIAPFDFDELLIPLSNLLASKSNEAKDGEEAKLIWTALNRLISQQFEGQQDLVKQLAAHSSGRNAFAPVLKVVLTAIKLGKDSGYNQQQLGELAMAAIIQVLEASSFAGALNLPLFKTNMRVYGDFNLPGYAQTVNLAQIYELNA</sequence>
<dbReference type="AlphaFoldDB" id="A0A1F4TNJ1"/>
<comment type="caution">
    <text evidence="2">The sequence shown here is derived from an EMBL/GenBank/DDBJ whole genome shotgun (WGS) entry which is preliminary data.</text>
</comment>
<feature type="region of interest" description="Disordered" evidence="1">
    <location>
        <begin position="1"/>
        <end position="20"/>
    </location>
</feature>
<accession>A0A1F4TNJ1</accession>
<reference evidence="2 3" key="1">
    <citation type="journal article" date="2016" name="Nat. Commun.">
        <title>Thousands of microbial genomes shed light on interconnected biogeochemical processes in an aquifer system.</title>
        <authorList>
            <person name="Anantharaman K."/>
            <person name="Brown C.T."/>
            <person name="Hug L.A."/>
            <person name="Sharon I."/>
            <person name="Castelle C.J."/>
            <person name="Probst A.J."/>
            <person name="Thomas B.C."/>
            <person name="Singh A."/>
            <person name="Wilkins M.J."/>
            <person name="Karaoz U."/>
            <person name="Brodie E.L."/>
            <person name="Williams K.H."/>
            <person name="Hubbard S.S."/>
            <person name="Banfield J.F."/>
        </authorList>
    </citation>
    <scope>NUCLEOTIDE SEQUENCE [LARGE SCALE GENOMIC DNA]</scope>
</reference>